<dbReference type="Proteomes" id="UP001165064">
    <property type="component" value="Unassembled WGS sequence"/>
</dbReference>
<reference evidence="1" key="1">
    <citation type="submission" date="2023-04" db="EMBL/GenBank/DDBJ databases">
        <title>Ambrosiozyma monospora NBRC 10751.</title>
        <authorList>
            <person name="Ichikawa N."/>
            <person name="Sato H."/>
            <person name="Tonouchi N."/>
        </authorList>
    </citation>
    <scope>NUCLEOTIDE SEQUENCE</scope>
    <source>
        <strain evidence="1">NBRC 10751</strain>
    </source>
</reference>
<accession>A0ACB5TDL8</accession>
<evidence type="ECO:0000313" key="1">
    <source>
        <dbReference type="EMBL" id="GME86317.1"/>
    </source>
</evidence>
<proteinExistence type="predicted"/>
<sequence>MQISLKLRNHTRKVDIFDEKFDVCPAFDLKDFTNGSMTTTLNQLIPENAHQNHTFMDLLKGTIVTQNSLSKYLSPKFAFAVMLRVRKSDPTPPSSSSPGPDSSLPLKAISEISLVNFLVGPPDETPPAYEIKPAHRPNVDDFSANAFYYTRVFSPSKTQLELGTGGGIGITRDGYLGPDVRGKVTTTLLLTGSGLGSLAYYQPGCYDCNDGYDVAKYGHQDGVFSGLGDGVSFAGDELDVAVNATFIILYM</sequence>
<dbReference type="EMBL" id="BSXS01006820">
    <property type="protein sequence ID" value="GME86317.1"/>
    <property type="molecule type" value="Genomic_DNA"/>
</dbReference>
<comment type="caution">
    <text evidence="1">The sequence shown here is derived from an EMBL/GenBank/DDBJ whole genome shotgun (WGS) entry which is preliminary data.</text>
</comment>
<keyword evidence="2" id="KW-1185">Reference proteome</keyword>
<gene>
    <name evidence="1" type="ORF">Amon02_000793800</name>
</gene>
<protein>
    <submittedName>
        <fullName evidence="1">Unnamed protein product</fullName>
    </submittedName>
</protein>
<name>A0ACB5TDL8_AMBMO</name>
<organism evidence="1 2">
    <name type="scientific">Ambrosiozyma monospora</name>
    <name type="common">Yeast</name>
    <name type="synonym">Endomycopsis monosporus</name>
    <dbReference type="NCBI Taxonomy" id="43982"/>
    <lineage>
        <taxon>Eukaryota</taxon>
        <taxon>Fungi</taxon>
        <taxon>Dikarya</taxon>
        <taxon>Ascomycota</taxon>
        <taxon>Saccharomycotina</taxon>
        <taxon>Pichiomycetes</taxon>
        <taxon>Pichiales</taxon>
        <taxon>Pichiaceae</taxon>
        <taxon>Ambrosiozyma</taxon>
    </lineage>
</organism>
<evidence type="ECO:0000313" key="2">
    <source>
        <dbReference type="Proteomes" id="UP001165064"/>
    </source>
</evidence>